<proteinExistence type="inferred from homology"/>
<dbReference type="GO" id="GO:0003682">
    <property type="term" value="F:chromatin binding"/>
    <property type="evidence" value="ECO:0007669"/>
    <property type="project" value="TreeGrafter"/>
</dbReference>
<evidence type="ECO:0000313" key="5">
    <source>
        <dbReference type="WBParaSite" id="OFLC_0000982601-mRNA-1"/>
    </source>
</evidence>
<dbReference type="AlphaFoldDB" id="A0A183HQR5"/>
<sequence length="230" mass="26614">MLTYIFKSVFVHRYRNIVLLINCSDIVPDIRSICINELGQWMSIYPDHFLEDSYLKYIGWSLYDKVSDVRLKCILALLPLYGQPHMAQKLELFTNKFKDRLVSMVMDKDSDVAVRACQLLTEIYRIYPSALTLKDCVPIYEMVYCNHRGLAQAAGEFLNTKVFQNLQVLTSEKNRVNDNAKQLIIDLVQFFVEGDCHDHAAYLVDALIDTNPMIKDWKTMADLLLSGEGW</sequence>
<dbReference type="Proteomes" id="UP000267606">
    <property type="component" value="Unassembled WGS sequence"/>
</dbReference>
<organism evidence="5">
    <name type="scientific">Onchocerca flexuosa</name>
    <dbReference type="NCBI Taxonomy" id="387005"/>
    <lineage>
        <taxon>Eukaryota</taxon>
        <taxon>Metazoa</taxon>
        <taxon>Ecdysozoa</taxon>
        <taxon>Nematoda</taxon>
        <taxon>Chromadorea</taxon>
        <taxon>Rhabditida</taxon>
        <taxon>Spirurina</taxon>
        <taxon>Spiruromorpha</taxon>
        <taxon>Filarioidea</taxon>
        <taxon>Onchocercidae</taxon>
        <taxon>Onchocerca</taxon>
    </lineage>
</organism>
<gene>
    <name evidence="3" type="ORF">OFLC_LOCUS9826</name>
</gene>
<dbReference type="GO" id="GO:0007062">
    <property type="term" value="P:sister chromatid cohesion"/>
    <property type="evidence" value="ECO:0007669"/>
    <property type="project" value="TreeGrafter"/>
</dbReference>
<evidence type="ECO:0000256" key="1">
    <source>
        <dbReference type="ARBA" id="ARBA00005486"/>
    </source>
</evidence>
<dbReference type="InterPro" id="IPR016024">
    <property type="entry name" value="ARM-type_fold"/>
</dbReference>
<protein>
    <submittedName>
        <fullName evidence="5">SCD domain-containing protein</fullName>
    </submittedName>
</protein>
<dbReference type="InterPro" id="IPR056396">
    <property type="entry name" value="HEAT_SCC3-SA"/>
</dbReference>
<dbReference type="EMBL" id="UZAJ01012491">
    <property type="protein sequence ID" value="VDO63699.1"/>
    <property type="molecule type" value="Genomic_DNA"/>
</dbReference>
<accession>A0A183HQR5</accession>
<dbReference type="PANTHER" id="PTHR11199">
    <property type="entry name" value="STROMAL ANTIGEN"/>
    <property type="match status" value="1"/>
</dbReference>
<dbReference type="Gene3D" id="1.25.10.10">
    <property type="entry name" value="Leucine-rich Repeat Variant"/>
    <property type="match status" value="1"/>
</dbReference>
<dbReference type="GO" id="GO:0000785">
    <property type="term" value="C:chromatin"/>
    <property type="evidence" value="ECO:0007669"/>
    <property type="project" value="TreeGrafter"/>
</dbReference>
<evidence type="ECO:0000313" key="3">
    <source>
        <dbReference type="EMBL" id="VDO63699.1"/>
    </source>
</evidence>
<dbReference type="InterPro" id="IPR011989">
    <property type="entry name" value="ARM-like"/>
</dbReference>
<dbReference type="InterPro" id="IPR020839">
    <property type="entry name" value="SCD"/>
</dbReference>
<dbReference type="GO" id="GO:0008278">
    <property type="term" value="C:cohesin complex"/>
    <property type="evidence" value="ECO:0007669"/>
    <property type="project" value="TreeGrafter"/>
</dbReference>
<dbReference type="WBParaSite" id="OFLC_0000982601-mRNA-1">
    <property type="protein sequence ID" value="OFLC_0000982601-mRNA-1"/>
    <property type="gene ID" value="OFLC_0000982601"/>
</dbReference>
<feature type="domain" description="SCD" evidence="2">
    <location>
        <begin position="19"/>
        <end position="104"/>
    </location>
</feature>
<reference evidence="5" key="1">
    <citation type="submission" date="2016-06" db="UniProtKB">
        <authorList>
            <consortium name="WormBaseParasite"/>
        </authorList>
    </citation>
    <scope>IDENTIFICATION</scope>
</reference>
<dbReference type="STRING" id="387005.A0A183HQR5"/>
<keyword evidence="4" id="KW-1185">Reference proteome</keyword>
<dbReference type="InterPro" id="IPR039662">
    <property type="entry name" value="Cohesin_Scc3/SA"/>
</dbReference>
<reference evidence="3 4" key="2">
    <citation type="submission" date="2018-11" db="EMBL/GenBank/DDBJ databases">
        <authorList>
            <consortium name="Pathogen Informatics"/>
        </authorList>
    </citation>
    <scope>NUCLEOTIDE SEQUENCE [LARGE SCALE GENOMIC DNA]</scope>
</reference>
<dbReference type="GO" id="GO:0005634">
    <property type="term" value="C:nucleus"/>
    <property type="evidence" value="ECO:0007669"/>
    <property type="project" value="TreeGrafter"/>
</dbReference>
<dbReference type="Pfam" id="PF24571">
    <property type="entry name" value="HEAT_SCC3-SA"/>
    <property type="match status" value="1"/>
</dbReference>
<dbReference type="Pfam" id="PF21581">
    <property type="entry name" value="SCD"/>
    <property type="match status" value="1"/>
</dbReference>
<comment type="similarity">
    <text evidence="1">Belongs to the SCC3 family.</text>
</comment>
<evidence type="ECO:0000313" key="4">
    <source>
        <dbReference type="Proteomes" id="UP000267606"/>
    </source>
</evidence>
<name>A0A183HQR5_9BILA</name>
<evidence type="ECO:0000259" key="2">
    <source>
        <dbReference type="PROSITE" id="PS51425"/>
    </source>
</evidence>
<dbReference type="PROSITE" id="PS51425">
    <property type="entry name" value="SCD"/>
    <property type="match status" value="1"/>
</dbReference>
<dbReference type="SUPFAM" id="SSF48371">
    <property type="entry name" value="ARM repeat"/>
    <property type="match status" value="1"/>
</dbReference>
<dbReference type="PANTHER" id="PTHR11199:SF0">
    <property type="entry name" value="LD34181P-RELATED"/>
    <property type="match status" value="1"/>
</dbReference>